<accession>A0A2V1H285</accession>
<evidence type="ECO:0000313" key="2">
    <source>
        <dbReference type="Proteomes" id="UP000244906"/>
    </source>
</evidence>
<dbReference type="EMBL" id="QDDL01000002">
    <property type="protein sequence ID" value="PVZ70552.1"/>
    <property type="molecule type" value="Genomic_DNA"/>
</dbReference>
<keyword evidence="2" id="KW-1185">Reference proteome</keyword>
<protein>
    <submittedName>
        <fullName evidence="1">Uncharacterized protein</fullName>
    </submittedName>
</protein>
<evidence type="ECO:0000313" key="1">
    <source>
        <dbReference type="EMBL" id="PVZ70552.1"/>
    </source>
</evidence>
<organism evidence="1 2">
    <name type="scientific">Pelagibaculum spongiae</name>
    <dbReference type="NCBI Taxonomy" id="2080658"/>
    <lineage>
        <taxon>Bacteria</taxon>
        <taxon>Pseudomonadati</taxon>
        <taxon>Pseudomonadota</taxon>
        <taxon>Gammaproteobacteria</taxon>
        <taxon>Oceanospirillales</taxon>
        <taxon>Pelagibaculum</taxon>
    </lineage>
</organism>
<sequence>MFLELPLLLYLLLNIMNVLARIKTPKILNEWLDRRLEKELLKLKYKPVEIQRIKALLDANKGMLIMMPISDMYVEKVSEDRSIKLAHRISGDAFTQKPSFLSKLAIKSFRAFHTPISVAHVHHCLLIYFKDELVWGCPITAHPLKPLITPHELDLNRDPDEVDNALLDAIDARHTRDDLRAG</sequence>
<proteinExistence type="predicted"/>
<dbReference type="Proteomes" id="UP000244906">
    <property type="component" value="Unassembled WGS sequence"/>
</dbReference>
<dbReference type="RefSeq" id="WP_116686624.1">
    <property type="nucleotide sequence ID" value="NZ_CAWNYD010000002.1"/>
</dbReference>
<reference evidence="1 2" key="1">
    <citation type="submission" date="2018-04" db="EMBL/GenBank/DDBJ databases">
        <title>Thalassorhabdus spongiae gen. nov., sp. nov., isolated from a marine sponge in South-West Iceland.</title>
        <authorList>
            <person name="Knobloch S."/>
            <person name="Daussin A."/>
            <person name="Johannsson R."/>
            <person name="Marteinsson V.T."/>
        </authorList>
    </citation>
    <scope>NUCLEOTIDE SEQUENCE [LARGE SCALE GENOMIC DNA]</scope>
    <source>
        <strain evidence="1 2">Hp12</strain>
    </source>
</reference>
<gene>
    <name evidence="1" type="ORF">DC094_08195</name>
</gene>
<name>A0A2V1H285_9GAMM</name>
<dbReference type="AlphaFoldDB" id="A0A2V1H285"/>
<comment type="caution">
    <text evidence="1">The sequence shown here is derived from an EMBL/GenBank/DDBJ whole genome shotgun (WGS) entry which is preliminary data.</text>
</comment>